<reference evidence="7" key="1">
    <citation type="submission" date="2018-05" db="EMBL/GenBank/DDBJ databases">
        <authorList>
            <person name="Lanie J.A."/>
            <person name="Ng W.-L."/>
            <person name="Kazmierczak K.M."/>
            <person name="Andrzejewski T.M."/>
            <person name="Davidsen T.M."/>
            <person name="Wayne K.J."/>
            <person name="Tettelin H."/>
            <person name="Glass J.I."/>
            <person name="Rusch D."/>
            <person name="Podicherti R."/>
            <person name="Tsui H.-C.T."/>
            <person name="Winkler M.E."/>
        </authorList>
    </citation>
    <scope>NUCLEOTIDE SEQUENCE</scope>
</reference>
<dbReference type="GO" id="GO:0006730">
    <property type="term" value="P:one-carbon metabolic process"/>
    <property type="evidence" value="ECO:0007669"/>
    <property type="project" value="UniProtKB-KW"/>
</dbReference>
<dbReference type="EC" id="1.5.1.3" evidence="2"/>
<dbReference type="Pfam" id="PF00186">
    <property type="entry name" value="DHFR_1"/>
    <property type="match status" value="1"/>
</dbReference>
<dbReference type="GO" id="GO:0004146">
    <property type="term" value="F:dihydrofolate reductase activity"/>
    <property type="evidence" value="ECO:0007669"/>
    <property type="project" value="UniProtKB-EC"/>
</dbReference>
<feature type="domain" description="DHFR" evidence="6">
    <location>
        <begin position="2"/>
        <end position="165"/>
    </location>
</feature>
<name>A0A381SRX7_9ZZZZ</name>
<evidence type="ECO:0000313" key="7">
    <source>
        <dbReference type="EMBL" id="SVA06762.1"/>
    </source>
</evidence>
<dbReference type="CDD" id="cd00209">
    <property type="entry name" value="DHFR"/>
    <property type="match status" value="1"/>
</dbReference>
<dbReference type="PRINTS" id="PR00070">
    <property type="entry name" value="DHFR"/>
</dbReference>
<dbReference type="InterPro" id="IPR001796">
    <property type="entry name" value="DHFR_dom"/>
</dbReference>
<accession>A0A381SRX7</accession>
<evidence type="ECO:0000256" key="3">
    <source>
        <dbReference type="ARBA" id="ARBA00022563"/>
    </source>
</evidence>
<evidence type="ECO:0000256" key="5">
    <source>
        <dbReference type="ARBA" id="ARBA00023002"/>
    </source>
</evidence>
<dbReference type="FunFam" id="3.40.430.10:FF:000001">
    <property type="entry name" value="Dihydrofolate reductase"/>
    <property type="match status" value="1"/>
</dbReference>
<dbReference type="SUPFAM" id="SSF53597">
    <property type="entry name" value="Dihydrofolate reductase-like"/>
    <property type="match status" value="1"/>
</dbReference>
<keyword evidence="4" id="KW-0521">NADP</keyword>
<comment type="pathway">
    <text evidence="1">Cofactor biosynthesis; tetrahydrofolate biosynthesis; 5,6,7,8-tetrahydrofolate from 7,8-dihydrofolate: step 1/1.</text>
</comment>
<dbReference type="InterPro" id="IPR024072">
    <property type="entry name" value="DHFR-like_dom_sf"/>
</dbReference>
<dbReference type="GO" id="GO:0050661">
    <property type="term" value="F:NADP binding"/>
    <property type="evidence" value="ECO:0007669"/>
    <property type="project" value="InterPro"/>
</dbReference>
<dbReference type="InterPro" id="IPR012259">
    <property type="entry name" value="DHFR"/>
</dbReference>
<keyword evidence="3" id="KW-0554">One-carbon metabolism</keyword>
<dbReference type="Gene3D" id="3.40.430.10">
    <property type="entry name" value="Dihydrofolate Reductase, subunit A"/>
    <property type="match status" value="1"/>
</dbReference>
<dbReference type="PROSITE" id="PS51330">
    <property type="entry name" value="DHFR_2"/>
    <property type="match status" value="1"/>
</dbReference>
<dbReference type="PIRSF" id="PIRSF000194">
    <property type="entry name" value="DHFR"/>
    <property type="match status" value="1"/>
</dbReference>
<dbReference type="PANTHER" id="PTHR48069:SF3">
    <property type="entry name" value="DIHYDROFOLATE REDUCTASE"/>
    <property type="match status" value="1"/>
</dbReference>
<dbReference type="GO" id="GO:0005829">
    <property type="term" value="C:cytosol"/>
    <property type="evidence" value="ECO:0007669"/>
    <property type="project" value="TreeGrafter"/>
</dbReference>
<dbReference type="GO" id="GO:0046655">
    <property type="term" value="P:folic acid metabolic process"/>
    <property type="evidence" value="ECO:0007669"/>
    <property type="project" value="TreeGrafter"/>
</dbReference>
<organism evidence="7">
    <name type="scientific">marine metagenome</name>
    <dbReference type="NCBI Taxonomy" id="408172"/>
    <lineage>
        <taxon>unclassified sequences</taxon>
        <taxon>metagenomes</taxon>
        <taxon>ecological metagenomes</taxon>
    </lineage>
</organism>
<dbReference type="GO" id="GO:0046654">
    <property type="term" value="P:tetrahydrofolate biosynthetic process"/>
    <property type="evidence" value="ECO:0007669"/>
    <property type="project" value="InterPro"/>
</dbReference>
<evidence type="ECO:0000256" key="2">
    <source>
        <dbReference type="ARBA" id="ARBA00012856"/>
    </source>
</evidence>
<gene>
    <name evidence="7" type="ORF">METZ01_LOCUS59616</name>
</gene>
<sequence length="166" mass="19424">MNISIIVAISKNGVIGKNNKLAWNLPDDIFYFSKMTIGHSVIMGRKNWDSIPNKWKPLPNRKNIIISRNKNQNINNVDITNSIEKAIKIGRENEDEEIFIIGGGEIYKLGFEFVDKLYITEIKKNIEGDTFFPKWNKSEWKEISRISHPSDSKHKYDFDYVIYKKK</sequence>
<dbReference type="AlphaFoldDB" id="A0A381SRX7"/>
<evidence type="ECO:0000256" key="4">
    <source>
        <dbReference type="ARBA" id="ARBA00022857"/>
    </source>
</evidence>
<protein>
    <recommendedName>
        <fullName evidence="2">dihydrofolate reductase</fullName>
        <ecNumber evidence="2">1.5.1.3</ecNumber>
    </recommendedName>
</protein>
<dbReference type="GO" id="GO:0043168">
    <property type="term" value="F:anion binding"/>
    <property type="evidence" value="ECO:0007669"/>
    <property type="project" value="UniProtKB-ARBA"/>
</dbReference>
<keyword evidence="5" id="KW-0560">Oxidoreductase</keyword>
<proteinExistence type="predicted"/>
<dbReference type="EMBL" id="UINC01003489">
    <property type="protein sequence ID" value="SVA06762.1"/>
    <property type="molecule type" value="Genomic_DNA"/>
</dbReference>
<evidence type="ECO:0000259" key="6">
    <source>
        <dbReference type="PROSITE" id="PS51330"/>
    </source>
</evidence>
<evidence type="ECO:0000256" key="1">
    <source>
        <dbReference type="ARBA" id="ARBA00004903"/>
    </source>
</evidence>
<dbReference type="PANTHER" id="PTHR48069">
    <property type="entry name" value="DIHYDROFOLATE REDUCTASE"/>
    <property type="match status" value="1"/>
</dbReference>
<dbReference type="GO" id="GO:0046452">
    <property type="term" value="P:dihydrofolate metabolic process"/>
    <property type="evidence" value="ECO:0007669"/>
    <property type="project" value="TreeGrafter"/>
</dbReference>